<gene>
    <name evidence="1" type="ORF">B0T14DRAFT_520629</name>
</gene>
<keyword evidence="2" id="KW-1185">Reference proteome</keyword>
<evidence type="ECO:0000313" key="1">
    <source>
        <dbReference type="EMBL" id="KAK0620119.1"/>
    </source>
</evidence>
<dbReference type="Proteomes" id="UP001175000">
    <property type="component" value="Unassembled WGS sequence"/>
</dbReference>
<accession>A0AA40C0D6</accession>
<name>A0AA40C0D6_9PEZI</name>
<sequence>MPLMSLPKPSFVIILLTEGGSEANTSTGMPCNCIEAKKSTTPPRSPMNFFPSRLKIRLWRFTHCFSSGSSSSSAPRAL</sequence>
<organism evidence="1 2">
    <name type="scientific">Immersiella caudata</name>
    <dbReference type="NCBI Taxonomy" id="314043"/>
    <lineage>
        <taxon>Eukaryota</taxon>
        <taxon>Fungi</taxon>
        <taxon>Dikarya</taxon>
        <taxon>Ascomycota</taxon>
        <taxon>Pezizomycotina</taxon>
        <taxon>Sordariomycetes</taxon>
        <taxon>Sordariomycetidae</taxon>
        <taxon>Sordariales</taxon>
        <taxon>Lasiosphaeriaceae</taxon>
        <taxon>Immersiella</taxon>
    </lineage>
</organism>
<comment type="caution">
    <text evidence="1">The sequence shown here is derived from an EMBL/GenBank/DDBJ whole genome shotgun (WGS) entry which is preliminary data.</text>
</comment>
<dbReference type="AlphaFoldDB" id="A0AA40C0D6"/>
<proteinExistence type="predicted"/>
<protein>
    <submittedName>
        <fullName evidence="1">Uncharacterized protein</fullName>
    </submittedName>
</protein>
<dbReference type="EMBL" id="JAULSU010000004">
    <property type="protein sequence ID" value="KAK0620119.1"/>
    <property type="molecule type" value="Genomic_DNA"/>
</dbReference>
<evidence type="ECO:0000313" key="2">
    <source>
        <dbReference type="Proteomes" id="UP001175000"/>
    </source>
</evidence>
<reference evidence="1" key="1">
    <citation type="submission" date="2023-06" db="EMBL/GenBank/DDBJ databases">
        <title>Genome-scale phylogeny and comparative genomics of the fungal order Sordariales.</title>
        <authorList>
            <consortium name="Lawrence Berkeley National Laboratory"/>
            <person name="Hensen N."/>
            <person name="Bonometti L."/>
            <person name="Westerberg I."/>
            <person name="Brannstrom I.O."/>
            <person name="Guillou S."/>
            <person name="Cros-Aarteil S."/>
            <person name="Calhoun S."/>
            <person name="Haridas S."/>
            <person name="Kuo A."/>
            <person name="Mondo S."/>
            <person name="Pangilinan J."/>
            <person name="Riley R."/>
            <person name="Labutti K."/>
            <person name="Andreopoulos B."/>
            <person name="Lipzen A."/>
            <person name="Chen C."/>
            <person name="Yanf M."/>
            <person name="Daum C."/>
            <person name="Ng V."/>
            <person name="Clum A."/>
            <person name="Steindorff A."/>
            <person name="Ohm R."/>
            <person name="Martin F."/>
            <person name="Silar P."/>
            <person name="Natvig D."/>
            <person name="Lalanne C."/>
            <person name="Gautier V."/>
            <person name="Ament-Velasquez S.L."/>
            <person name="Kruys A."/>
            <person name="Hutchinson M.I."/>
            <person name="Powell A.J."/>
            <person name="Barry K."/>
            <person name="Miller A.N."/>
            <person name="Grigoriev I.V."/>
            <person name="Debuchy R."/>
            <person name="Gladieux P."/>
            <person name="Thoren M.H."/>
            <person name="Johannesson H."/>
        </authorList>
    </citation>
    <scope>NUCLEOTIDE SEQUENCE</scope>
    <source>
        <strain evidence="1">CBS 606.72</strain>
    </source>
</reference>